<evidence type="ECO:0000256" key="3">
    <source>
        <dbReference type="ARBA" id="ARBA00011209"/>
    </source>
</evidence>
<proteinExistence type="inferred from homology"/>
<dbReference type="AlphaFoldDB" id="A0A366HNU1"/>
<evidence type="ECO:0000256" key="16">
    <source>
        <dbReference type="PROSITE-ProRule" id="PRU00209"/>
    </source>
</evidence>
<comment type="subunit">
    <text evidence="3 15">Tetramer of two alpha and two beta subunits.</text>
</comment>
<keyword evidence="6 15" id="KW-0436">Ligase</keyword>
<dbReference type="SMART" id="SM00896">
    <property type="entry name" value="FDX-ACB"/>
    <property type="match status" value="1"/>
</dbReference>
<dbReference type="Gene3D" id="2.40.50.140">
    <property type="entry name" value="Nucleic acid-binding proteins"/>
    <property type="match status" value="1"/>
</dbReference>
<dbReference type="EMBL" id="QNRR01000004">
    <property type="protein sequence ID" value="RBP44245.1"/>
    <property type="molecule type" value="Genomic_DNA"/>
</dbReference>
<evidence type="ECO:0000256" key="5">
    <source>
        <dbReference type="ARBA" id="ARBA00022555"/>
    </source>
</evidence>
<keyword evidence="12 15" id="KW-0648">Protein biosynthesis</keyword>
<keyword evidence="11 16" id="KW-0694">RNA-binding</keyword>
<dbReference type="FunFam" id="3.50.40.10:FF:000001">
    <property type="entry name" value="Phenylalanine--tRNA ligase beta subunit"/>
    <property type="match status" value="1"/>
</dbReference>
<dbReference type="InterPro" id="IPR036690">
    <property type="entry name" value="Fdx_antiC-bd_sf"/>
</dbReference>
<dbReference type="SUPFAM" id="SSF54991">
    <property type="entry name" value="Anticodon-binding domain of PheRS"/>
    <property type="match status" value="1"/>
</dbReference>
<keyword evidence="10 15" id="KW-0460">Magnesium</keyword>
<keyword evidence="4 15" id="KW-0963">Cytoplasm</keyword>
<dbReference type="Pfam" id="PF03483">
    <property type="entry name" value="B3_4"/>
    <property type="match status" value="1"/>
</dbReference>
<dbReference type="GO" id="GO:0005524">
    <property type="term" value="F:ATP binding"/>
    <property type="evidence" value="ECO:0007669"/>
    <property type="project" value="UniProtKB-UniRule"/>
</dbReference>
<evidence type="ECO:0000259" key="18">
    <source>
        <dbReference type="PROSITE" id="PS51447"/>
    </source>
</evidence>
<dbReference type="EC" id="6.1.1.20" evidence="15"/>
<keyword evidence="7 15" id="KW-0479">Metal-binding</keyword>
<dbReference type="Gene3D" id="3.50.40.10">
    <property type="entry name" value="Phenylalanyl-trna Synthetase, Chain B, domain 3"/>
    <property type="match status" value="1"/>
</dbReference>
<keyword evidence="5 16" id="KW-0820">tRNA-binding</keyword>
<dbReference type="Gene3D" id="3.30.70.380">
    <property type="entry name" value="Ferrodoxin-fold anticodon-binding domain"/>
    <property type="match status" value="1"/>
</dbReference>
<dbReference type="Proteomes" id="UP000253426">
    <property type="component" value="Unassembled WGS sequence"/>
</dbReference>
<dbReference type="GO" id="GO:0004826">
    <property type="term" value="F:phenylalanine-tRNA ligase activity"/>
    <property type="evidence" value="ECO:0007669"/>
    <property type="project" value="UniProtKB-UniRule"/>
</dbReference>
<dbReference type="CDD" id="cd02796">
    <property type="entry name" value="tRNA_bind_bactPheRS"/>
    <property type="match status" value="1"/>
</dbReference>
<keyword evidence="21" id="KW-1185">Reference proteome</keyword>
<evidence type="ECO:0000259" key="19">
    <source>
        <dbReference type="PROSITE" id="PS51483"/>
    </source>
</evidence>
<feature type="binding site" evidence="15">
    <location>
        <position position="466"/>
    </location>
    <ligand>
        <name>Mg(2+)</name>
        <dbReference type="ChEBI" id="CHEBI:18420"/>
        <note>shared with alpha subunit</note>
    </ligand>
</feature>
<dbReference type="Pfam" id="PF03147">
    <property type="entry name" value="FDX-ACB"/>
    <property type="match status" value="1"/>
</dbReference>
<name>A0A366HNU1_9BACT</name>
<evidence type="ECO:0000256" key="14">
    <source>
        <dbReference type="ARBA" id="ARBA00049255"/>
    </source>
</evidence>
<dbReference type="SUPFAM" id="SSF50249">
    <property type="entry name" value="Nucleic acid-binding proteins"/>
    <property type="match status" value="1"/>
</dbReference>
<dbReference type="InterPro" id="IPR041616">
    <property type="entry name" value="PheRS_beta_core"/>
</dbReference>
<dbReference type="SMART" id="SM00874">
    <property type="entry name" value="B5"/>
    <property type="match status" value="1"/>
</dbReference>
<dbReference type="InterPro" id="IPR005146">
    <property type="entry name" value="B3/B4_tRNA-bd"/>
</dbReference>
<dbReference type="InterPro" id="IPR002547">
    <property type="entry name" value="tRNA-bd_dom"/>
</dbReference>
<dbReference type="InterPro" id="IPR005121">
    <property type="entry name" value="Fdx_antiC-bd"/>
</dbReference>
<feature type="binding site" evidence="15">
    <location>
        <position position="456"/>
    </location>
    <ligand>
        <name>Mg(2+)</name>
        <dbReference type="ChEBI" id="CHEBI:18420"/>
        <note>shared with alpha subunit</note>
    </ligand>
</feature>
<comment type="catalytic activity">
    <reaction evidence="14 15">
        <text>tRNA(Phe) + L-phenylalanine + ATP = L-phenylalanyl-tRNA(Phe) + AMP + diphosphate + H(+)</text>
        <dbReference type="Rhea" id="RHEA:19413"/>
        <dbReference type="Rhea" id="RHEA-COMP:9668"/>
        <dbReference type="Rhea" id="RHEA-COMP:9699"/>
        <dbReference type="ChEBI" id="CHEBI:15378"/>
        <dbReference type="ChEBI" id="CHEBI:30616"/>
        <dbReference type="ChEBI" id="CHEBI:33019"/>
        <dbReference type="ChEBI" id="CHEBI:58095"/>
        <dbReference type="ChEBI" id="CHEBI:78442"/>
        <dbReference type="ChEBI" id="CHEBI:78531"/>
        <dbReference type="ChEBI" id="CHEBI:456215"/>
        <dbReference type="EC" id="6.1.1.20"/>
    </reaction>
</comment>
<dbReference type="Pfam" id="PF03484">
    <property type="entry name" value="B5"/>
    <property type="match status" value="1"/>
</dbReference>
<evidence type="ECO:0000313" key="21">
    <source>
        <dbReference type="Proteomes" id="UP000253426"/>
    </source>
</evidence>
<keyword evidence="9 15" id="KW-0067">ATP-binding</keyword>
<evidence type="ECO:0000313" key="20">
    <source>
        <dbReference type="EMBL" id="RBP44245.1"/>
    </source>
</evidence>
<sequence>MKVSLSWLKTHLDLADASVESLRDLLTFAGIEVEGIEVRGVDTDKIVVAQILESVQHPNADRLSVAQVDDGSGTKRQIVCGAKNYKVGDKVPLALPGAKLPGGIEIKEGKLRDVQSNGMMCSGRELGIGEDHSGLLILDPALKVGSLFKEIVPPDVVFDLEITPNRSDLLSHSGLARELAALTGKALKSAPAPELPEQEKASKSQVRLDAPDACPYYTARYIRGVKVGPSPEWLRRRLESVGLRPINNVVDITNYVLLEVGQPLHAFDMDKLEGGIIVRHASEGESLVALDGNSYTLNTDDLVIADKACAVAIAGVMGGNATSVTETTANILLESAYFTPSQVRRTSRRLILSSDSSYRFERGVDPQGVLEASALATKLIVEIAGGKADEEVIVAGKAPVLVKDIVFDELKAKALIGIPDLDRYEMHKVLSSLGLQLLGAKGRDSSKWQIPSHRLDLQRSIDLVEEVARVVGLDRVPSRAAGAFSPAQATDRTYDFTMTLRQALVERGFYEAQTLRLISTSQLKDVLGQPVTPEKSVAVRNALSEDHTTLRPSLVPGLLATTALNIRQGLQRLRFFEIGRVFLMNPNGTNREEERVAILMSGPAEASSWAQQESPAVDVFHLRGVLETIPGIAGSSIELVPKPLEGWLLSAEVKRGSKTLGWIAQVHPARVRELDARHPVYVTELSLSALQQGAQGTAKFTELQRYPSITRDVALEVPADLPTSKIAAFFASQKEPLLAGAEVFDVFADPTGQKLASDKKSVAWSLTYRATDRTLESKEVDEAHSRVLKALVGTLPATIR</sequence>
<dbReference type="InterPro" id="IPR009061">
    <property type="entry name" value="DNA-bd_dom_put_sf"/>
</dbReference>
<dbReference type="HAMAP" id="MF_00283">
    <property type="entry name" value="Phe_tRNA_synth_beta1"/>
    <property type="match status" value="1"/>
</dbReference>
<dbReference type="SUPFAM" id="SSF56037">
    <property type="entry name" value="PheT/TilS domain"/>
    <property type="match status" value="1"/>
</dbReference>
<feature type="binding site" evidence="15">
    <location>
        <position position="462"/>
    </location>
    <ligand>
        <name>Mg(2+)</name>
        <dbReference type="ChEBI" id="CHEBI:18420"/>
        <note>shared with alpha subunit</note>
    </ligand>
</feature>
<evidence type="ECO:0000256" key="2">
    <source>
        <dbReference type="ARBA" id="ARBA00008653"/>
    </source>
</evidence>
<dbReference type="GO" id="GO:0000049">
    <property type="term" value="F:tRNA binding"/>
    <property type="evidence" value="ECO:0007669"/>
    <property type="project" value="UniProtKB-UniRule"/>
</dbReference>
<feature type="domain" description="FDX-ACB" evidence="18">
    <location>
        <begin position="704"/>
        <end position="800"/>
    </location>
</feature>
<dbReference type="Pfam" id="PF01588">
    <property type="entry name" value="tRNA_bind"/>
    <property type="match status" value="1"/>
</dbReference>
<dbReference type="InterPro" id="IPR033714">
    <property type="entry name" value="tRNA_bind_bactPheRS"/>
</dbReference>
<evidence type="ECO:0000256" key="9">
    <source>
        <dbReference type="ARBA" id="ARBA00022840"/>
    </source>
</evidence>
<evidence type="ECO:0000256" key="8">
    <source>
        <dbReference type="ARBA" id="ARBA00022741"/>
    </source>
</evidence>
<dbReference type="NCBIfam" id="TIGR00472">
    <property type="entry name" value="pheT_bact"/>
    <property type="match status" value="1"/>
</dbReference>
<evidence type="ECO:0000256" key="6">
    <source>
        <dbReference type="ARBA" id="ARBA00022598"/>
    </source>
</evidence>
<dbReference type="PROSITE" id="PS51483">
    <property type="entry name" value="B5"/>
    <property type="match status" value="1"/>
</dbReference>
<organism evidence="20 21">
    <name type="scientific">Roseimicrobium gellanilyticum</name>
    <dbReference type="NCBI Taxonomy" id="748857"/>
    <lineage>
        <taxon>Bacteria</taxon>
        <taxon>Pseudomonadati</taxon>
        <taxon>Verrucomicrobiota</taxon>
        <taxon>Verrucomicrobiia</taxon>
        <taxon>Verrucomicrobiales</taxon>
        <taxon>Verrucomicrobiaceae</taxon>
        <taxon>Roseimicrobium</taxon>
    </lineage>
</organism>
<dbReference type="GO" id="GO:0000287">
    <property type="term" value="F:magnesium ion binding"/>
    <property type="evidence" value="ECO:0007669"/>
    <property type="project" value="UniProtKB-UniRule"/>
</dbReference>
<accession>A0A366HNU1</accession>
<dbReference type="SUPFAM" id="SSF55681">
    <property type="entry name" value="Class II aaRS and biotin synthetases"/>
    <property type="match status" value="1"/>
</dbReference>
<evidence type="ECO:0000256" key="7">
    <source>
        <dbReference type="ARBA" id="ARBA00022723"/>
    </source>
</evidence>
<dbReference type="InterPro" id="IPR012340">
    <property type="entry name" value="NA-bd_OB-fold"/>
</dbReference>
<dbReference type="Gene3D" id="3.30.56.10">
    <property type="match status" value="2"/>
</dbReference>
<dbReference type="PROSITE" id="PS50886">
    <property type="entry name" value="TRBD"/>
    <property type="match status" value="1"/>
</dbReference>
<comment type="similarity">
    <text evidence="2 15">Belongs to the phenylalanyl-tRNA synthetase beta subunit family. Type 1 subfamily.</text>
</comment>
<dbReference type="PANTHER" id="PTHR10947">
    <property type="entry name" value="PHENYLALANYL-TRNA SYNTHETASE BETA CHAIN AND LEUCINE-RICH REPEAT-CONTAINING PROTEIN 47"/>
    <property type="match status" value="1"/>
</dbReference>
<protein>
    <recommendedName>
        <fullName evidence="15">Phenylalanine--tRNA ligase beta subunit</fullName>
        <ecNumber evidence="15">6.1.1.20</ecNumber>
    </recommendedName>
    <alternativeName>
        <fullName evidence="15">Phenylalanyl-tRNA synthetase beta subunit</fullName>
        <shortName evidence="15">PheRS</shortName>
    </alternativeName>
</protein>
<feature type="binding site" evidence="15">
    <location>
        <position position="465"/>
    </location>
    <ligand>
        <name>Mg(2+)</name>
        <dbReference type="ChEBI" id="CHEBI:18420"/>
        <note>shared with alpha subunit</note>
    </ligand>
</feature>
<dbReference type="InterPro" id="IPR005147">
    <property type="entry name" value="tRNA_synthase_B5-dom"/>
</dbReference>
<dbReference type="InterPro" id="IPR045864">
    <property type="entry name" value="aa-tRNA-synth_II/BPL/LPL"/>
</dbReference>
<evidence type="ECO:0000256" key="4">
    <source>
        <dbReference type="ARBA" id="ARBA00022490"/>
    </source>
</evidence>
<gene>
    <name evidence="15" type="primary">pheT</name>
    <name evidence="20" type="ORF">DES53_10464</name>
</gene>
<evidence type="ECO:0000256" key="11">
    <source>
        <dbReference type="ARBA" id="ARBA00022884"/>
    </source>
</evidence>
<dbReference type="NCBIfam" id="NF045760">
    <property type="entry name" value="YtpR"/>
    <property type="match status" value="1"/>
</dbReference>
<dbReference type="CDD" id="cd00769">
    <property type="entry name" value="PheRS_beta_core"/>
    <property type="match status" value="1"/>
</dbReference>
<evidence type="ECO:0000256" key="10">
    <source>
        <dbReference type="ARBA" id="ARBA00022842"/>
    </source>
</evidence>
<evidence type="ECO:0000256" key="1">
    <source>
        <dbReference type="ARBA" id="ARBA00004496"/>
    </source>
</evidence>
<feature type="domain" description="B5" evidence="19">
    <location>
        <begin position="400"/>
        <end position="478"/>
    </location>
</feature>
<dbReference type="Pfam" id="PF17759">
    <property type="entry name" value="tRNA_synthFbeta"/>
    <property type="match status" value="1"/>
</dbReference>
<dbReference type="PANTHER" id="PTHR10947:SF0">
    <property type="entry name" value="PHENYLALANINE--TRNA LIGASE BETA SUBUNIT"/>
    <property type="match status" value="1"/>
</dbReference>
<dbReference type="PROSITE" id="PS51447">
    <property type="entry name" value="FDX_ACB"/>
    <property type="match status" value="1"/>
</dbReference>
<dbReference type="InterPro" id="IPR020825">
    <property type="entry name" value="Phe-tRNA_synthase-like_B3/B4"/>
</dbReference>
<evidence type="ECO:0000256" key="12">
    <source>
        <dbReference type="ARBA" id="ARBA00022917"/>
    </source>
</evidence>
<comment type="cofactor">
    <cofactor evidence="15">
        <name>Mg(2+)</name>
        <dbReference type="ChEBI" id="CHEBI:18420"/>
    </cofactor>
    <text evidence="15">Binds 2 magnesium ions per tetramer.</text>
</comment>
<dbReference type="SMART" id="SM00873">
    <property type="entry name" value="B3_4"/>
    <property type="match status" value="1"/>
</dbReference>
<dbReference type="FunFam" id="2.40.50.140:FF:000045">
    <property type="entry name" value="Phenylalanine--tRNA ligase beta subunit"/>
    <property type="match status" value="1"/>
</dbReference>
<evidence type="ECO:0000256" key="13">
    <source>
        <dbReference type="ARBA" id="ARBA00023146"/>
    </source>
</evidence>
<dbReference type="Gene3D" id="3.30.930.10">
    <property type="entry name" value="Bira Bifunctional Protein, Domain 2"/>
    <property type="match status" value="1"/>
</dbReference>
<feature type="domain" description="TRNA-binding" evidence="17">
    <location>
        <begin position="40"/>
        <end position="149"/>
    </location>
</feature>
<evidence type="ECO:0000259" key="17">
    <source>
        <dbReference type="PROSITE" id="PS50886"/>
    </source>
</evidence>
<keyword evidence="8 15" id="KW-0547">Nucleotide-binding</keyword>
<dbReference type="OrthoDB" id="9805455at2"/>
<comment type="caution">
    <text evidence="20">The sequence shown here is derived from an EMBL/GenBank/DDBJ whole genome shotgun (WGS) entry which is preliminary data.</text>
</comment>
<dbReference type="SUPFAM" id="SSF46955">
    <property type="entry name" value="Putative DNA-binding domain"/>
    <property type="match status" value="1"/>
</dbReference>
<comment type="subcellular location">
    <subcellularLocation>
        <location evidence="1 15">Cytoplasm</location>
    </subcellularLocation>
</comment>
<dbReference type="RefSeq" id="WP_113958669.1">
    <property type="nucleotide sequence ID" value="NZ_QNRR01000004.1"/>
</dbReference>
<dbReference type="InterPro" id="IPR004532">
    <property type="entry name" value="Phe-tRNA-ligase_IIc_bsu_bact"/>
</dbReference>
<reference evidence="20 21" key="1">
    <citation type="submission" date="2018-06" db="EMBL/GenBank/DDBJ databases">
        <title>Genomic Encyclopedia of Type Strains, Phase IV (KMG-IV): sequencing the most valuable type-strain genomes for metagenomic binning, comparative biology and taxonomic classification.</title>
        <authorList>
            <person name="Goeker M."/>
        </authorList>
    </citation>
    <scope>NUCLEOTIDE SEQUENCE [LARGE SCALE GENOMIC DNA]</scope>
    <source>
        <strain evidence="20 21">DSM 25532</strain>
    </source>
</reference>
<dbReference type="GO" id="GO:0009328">
    <property type="term" value="C:phenylalanine-tRNA ligase complex"/>
    <property type="evidence" value="ECO:0007669"/>
    <property type="project" value="TreeGrafter"/>
</dbReference>
<dbReference type="InterPro" id="IPR045060">
    <property type="entry name" value="Phe-tRNA-ligase_IIc_bsu"/>
</dbReference>
<evidence type="ECO:0000256" key="15">
    <source>
        <dbReference type="HAMAP-Rule" id="MF_00283"/>
    </source>
</evidence>
<dbReference type="GO" id="GO:0006432">
    <property type="term" value="P:phenylalanyl-tRNA aminoacylation"/>
    <property type="evidence" value="ECO:0007669"/>
    <property type="project" value="UniProtKB-UniRule"/>
</dbReference>
<keyword evidence="13 15" id="KW-0030">Aminoacyl-tRNA synthetase</keyword>